<dbReference type="STRING" id="321146.A0A139HS00"/>
<dbReference type="OrthoDB" id="3637516at2759"/>
<proteinExistence type="predicted"/>
<dbReference type="SUPFAM" id="SSF52113">
    <property type="entry name" value="BRCT domain"/>
    <property type="match status" value="1"/>
</dbReference>
<reference evidence="1 2" key="1">
    <citation type="submission" date="2015-07" db="EMBL/GenBank/DDBJ databases">
        <title>Comparative genomics of the Sigatoka disease complex on banana suggests a link between parallel evolutionary changes in Pseudocercospora fijiensis and Pseudocercospora eumusae and increased virulence on the banana host.</title>
        <authorList>
            <person name="Chang T.-C."/>
            <person name="Salvucci A."/>
            <person name="Crous P.W."/>
            <person name="Stergiopoulos I."/>
        </authorList>
    </citation>
    <scope>NUCLEOTIDE SEQUENCE [LARGE SCALE GENOMIC DNA]</scope>
    <source>
        <strain evidence="1 2">CBS 114824</strain>
    </source>
</reference>
<accession>A0A139HS00</accession>
<protein>
    <recommendedName>
        <fullName evidence="3">BRCT domain-containing protein</fullName>
    </recommendedName>
</protein>
<sequence length="263" mass="29107">MAPAHKVYTVTRTDYEGDTDHKGSLEIVGVFASLDSANKAARRHRRKEAKYGVYEDVDEHVNQSGEYACTVHTGEYDRDRFDVEVAGQELEGHVPCASTPVTTSIALPPAAHGANGPIHSVFGPMMTVPIGIPGALRGAFFTLAGDLWTMSRRSFYNTVKIYGGICPNYHEEADYVVVGANTPYHELAWFADCGIEAIDEKKFFELLRDGVPDDRDDNGDEGRAEYKATYHVEGFRILEDGIDGWLSSSSQEDVTPPAKRRRM</sequence>
<evidence type="ECO:0000313" key="1">
    <source>
        <dbReference type="EMBL" id="KXT05173.1"/>
    </source>
</evidence>
<evidence type="ECO:0000313" key="2">
    <source>
        <dbReference type="Proteomes" id="UP000070133"/>
    </source>
</evidence>
<gene>
    <name evidence="1" type="ORF">AC578_8363</name>
</gene>
<dbReference type="AlphaFoldDB" id="A0A139HS00"/>
<name>A0A139HS00_9PEZI</name>
<dbReference type="InterPro" id="IPR036420">
    <property type="entry name" value="BRCT_dom_sf"/>
</dbReference>
<dbReference type="Proteomes" id="UP000070133">
    <property type="component" value="Unassembled WGS sequence"/>
</dbReference>
<dbReference type="EMBL" id="LFZN01000014">
    <property type="protein sequence ID" value="KXT05173.1"/>
    <property type="molecule type" value="Genomic_DNA"/>
</dbReference>
<keyword evidence="2" id="KW-1185">Reference proteome</keyword>
<evidence type="ECO:0008006" key="3">
    <source>
        <dbReference type="Google" id="ProtNLM"/>
    </source>
</evidence>
<organism evidence="1 2">
    <name type="scientific">Pseudocercospora eumusae</name>
    <dbReference type="NCBI Taxonomy" id="321146"/>
    <lineage>
        <taxon>Eukaryota</taxon>
        <taxon>Fungi</taxon>
        <taxon>Dikarya</taxon>
        <taxon>Ascomycota</taxon>
        <taxon>Pezizomycotina</taxon>
        <taxon>Dothideomycetes</taxon>
        <taxon>Dothideomycetidae</taxon>
        <taxon>Mycosphaerellales</taxon>
        <taxon>Mycosphaerellaceae</taxon>
        <taxon>Pseudocercospora</taxon>
    </lineage>
</organism>
<comment type="caution">
    <text evidence="1">The sequence shown here is derived from an EMBL/GenBank/DDBJ whole genome shotgun (WGS) entry which is preliminary data.</text>
</comment>
<dbReference type="Gene3D" id="3.40.50.10190">
    <property type="entry name" value="BRCT domain"/>
    <property type="match status" value="1"/>
</dbReference>